<evidence type="ECO:0000256" key="4">
    <source>
        <dbReference type="ARBA" id="ARBA00025742"/>
    </source>
</evidence>
<dbReference type="GO" id="GO:0004115">
    <property type="term" value="F:3',5'-cyclic-AMP phosphodiesterase activity"/>
    <property type="evidence" value="ECO:0007669"/>
    <property type="project" value="UniProtKB-UniRule"/>
</dbReference>
<dbReference type="EMBL" id="JACHGR010000001">
    <property type="protein sequence ID" value="MBB6054545.1"/>
    <property type="molecule type" value="Genomic_DNA"/>
</dbReference>
<dbReference type="PANTHER" id="PTHR42988">
    <property type="entry name" value="PHOSPHOHYDROLASE"/>
    <property type="match status" value="1"/>
</dbReference>
<evidence type="ECO:0000256" key="1">
    <source>
        <dbReference type="ARBA" id="ARBA00022723"/>
    </source>
</evidence>
<feature type="binding site" evidence="5">
    <location>
        <position position="21"/>
    </location>
    <ligand>
        <name>Fe cation</name>
        <dbReference type="ChEBI" id="CHEBI:24875"/>
        <label>1</label>
    </ligand>
</feature>
<dbReference type="EC" id="3.1.4.53" evidence="5"/>
<organism evidence="7 8">
    <name type="scientific">Tolumonas osonensis</name>
    <dbReference type="NCBI Taxonomy" id="675874"/>
    <lineage>
        <taxon>Bacteria</taxon>
        <taxon>Pseudomonadati</taxon>
        <taxon>Pseudomonadota</taxon>
        <taxon>Gammaproteobacteria</taxon>
        <taxon>Aeromonadales</taxon>
        <taxon>Aeromonadaceae</taxon>
        <taxon>Tolumonas</taxon>
    </lineage>
</organism>
<keyword evidence="8" id="KW-1185">Reference proteome</keyword>
<keyword evidence="3 5" id="KW-0408">Iron</keyword>
<dbReference type="InterPro" id="IPR004843">
    <property type="entry name" value="Calcineurin-like_PHP"/>
</dbReference>
<feature type="binding site" evidence="5">
    <location>
        <position position="204"/>
    </location>
    <ligand>
        <name>Fe cation</name>
        <dbReference type="ChEBI" id="CHEBI:24875"/>
        <label>1</label>
    </ligand>
</feature>
<gene>
    <name evidence="5" type="primary">cpdA</name>
    <name evidence="7" type="ORF">HNR75_000410</name>
</gene>
<dbReference type="SUPFAM" id="SSF56300">
    <property type="entry name" value="Metallo-dependent phosphatases"/>
    <property type="match status" value="1"/>
</dbReference>
<feature type="binding site" evidence="5">
    <location>
        <position position="63"/>
    </location>
    <ligand>
        <name>Fe cation</name>
        <dbReference type="ChEBI" id="CHEBI:24875"/>
        <label>2</label>
    </ligand>
</feature>
<dbReference type="NCBIfam" id="NF008359">
    <property type="entry name" value="PRK11148.1"/>
    <property type="match status" value="1"/>
</dbReference>
<feature type="binding site" evidence="5">
    <location>
        <position position="202"/>
    </location>
    <ligand>
        <name>Fe cation</name>
        <dbReference type="ChEBI" id="CHEBI:24875"/>
        <label>2</label>
    </ligand>
</feature>
<dbReference type="Pfam" id="PF00149">
    <property type="entry name" value="Metallophos"/>
    <property type="match status" value="1"/>
</dbReference>
<evidence type="ECO:0000256" key="3">
    <source>
        <dbReference type="ARBA" id="ARBA00023004"/>
    </source>
</evidence>
<dbReference type="GO" id="GO:0000166">
    <property type="term" value="F:nucleotide binding"/>
    <property type="evidence" value="ECO:0007669"/>
    <property type="project" value="UniProtKB-UniRule"/>
</dbReference>
<evidence type="ECO:0000313" key="8">
    <source>
        <dbReference type="Proteomes" id="UP000585721"/>
    </source>
</evidence>
<dbReference type="GO" id="GO:0046872">
    <property type="term" value="F:metal ion binding"/>
    <property type="evidence" value="ECO:0007669"/>
    <property type="project" value="UniProtKB-UniRule"/>
</dbReference>
<dbReference type="InterPro" id="IPR046379">
    <property type="entry name" value="cAMP_phosphodiest_CpdA"/>
</dbReference>
<feature type="binding site" evidence="5">
    <location>
        <position position="94"/>
    </location>
    <ligand>
        <name>Fe cation</name>
        <dbReference type="ChEBI" id="CHEBI:24875"/>
        <label>2</label>
    </ligand>
</feature>
<feature type="binding site" evidence="5">
    <location>
        <position position="63"/>
    </location>
    <ligand>
        <name>AMP</name>
        <dbReference type="ChEBI" id="CHEBI:456215"/>
    </ligand>
</feature>
<feature type="binding site" evidence="5">
    <location>
        <begin position="94"/>
        <end position="95"/>
    </location>
    <ligand>
        <name>AMP</name>
        <dbReference type="ChEBI" id="CHEBI:456215"/>
    </ligand>
</feature>
<name>A0A841GGR8_9GAMM</name>
<comment type="catalytic activity">
    <reaction evidence="5">
        <text>3',5'-cyclic AMP + H2O = AMP + H(+)</text>
        <dbReference type="Rhea" id="RHEA:25277"/>
        <dbReference type="ChEBI" id="CHEBI:15377"/>
        <dbReference type="ChEBI" id="CHEBI:15378"/>
        <dbReference type="ChEBI" id="CHEBI:58165"/>
        <dbReference type="ChEBI" id="CHEBI:456215"/>
        <dbReference type="EC" id="3.1.4.53"/>
    </reaction>
</comment>
<dbReference type="InterPro" id="IPR026575">
    <property type="entry name" value="GpdQ/CpdA-like"/>
</dbReference>
<dbReference type="CDD" id="cd07402">
    <property type="entry name" value="MPP_GpdQ"/>
    <property type="match status" value="1"/>
</dbReference>
<accession>A0A841GGR8</accession>
<keyword evidence="5" id="KW-0547">Nucleotide-binding</keyword>
<comment type="cofactor">
    <cofactor evidence="5">
        <name>Fe(2+)</name>
        <dbReference type="ChEBI" id="CHEBI:29033"/>
    </cofactor>
    <text evidence="5">Binds 2 Fe(2+) ions per subunit.</text>
</comment>
<evidence type="ECO:0000259" key="6">
    <source>
        <dbReference type="Pfam" id="PF00149"/>
    </source>
</evidence>
<feature type="binding site" evidence="5">
    <location>
        <position position="63"/>
    </location>
    <ligand>
        <name>Fe cation</name>
        <dbReference type="ChEBI" id="CHEBI:24875"/>
        <label>1</label>
    </ligand>
</feature>
<feature type="binding site" evidence="5">
    <location>
        <position position="23"/>
    </location>
    <ligand>
        <name>AMP</name>
        <dbReference type="ChEBI" id="CHEBI:456215"/>
    </ligand>
</feature>
<evidence type="ECO:0000313" key="7">
    <source>
        <dbReference type="EMBL" id="MBB6054545.1"/>
    </source>
</evidence>
<sequence length="274" mass="31051">METCTLNNQDDGVVRLLQISDTHLFAGSDRDLLGIATAESFQAVLDAITELPQPYDVVLATGDLSQDHSADSYQRFARMASAALPKPIHWLPGNHDHRVLMQNELLAAGIRPEMRLVSEHWQVILLDSQVYGTPHGWLSHLQLEQLEAALQQHPEKHALICLHHHTFPIGSIWLDQHDLKNANDFLAILARYPRVKAVLCGHVHQEYDQYHQGIRFLTSPSTCIQFKPLSVDFSLDGMSPGWRYLQLYPDGRIATQVWRLEPGRFVPDLQSTGY</sequence>
<keyword evidence="2 5" id="KW-0378">Hydrolase</keyword>
<dbReference type="Gene3D" id="3.60.21.10">
    <property type="match status" value="1"/>
</dbReference>
<dbReference type="PANTHER" id="PTHR42988:SF2">
    <property type="entry name" value="CYCLIC NUCLEOTIDE PHOSPHODIESTERASE CBUA0032-RELATED"/>
    <property type="match status" value="1"/>
</dbReference>
<keyword evidence="1 5" id="KW-0479">Metal-binding</keyword>
<dbReference type="InterPro" id="IPR029052">
    <property type="entry name" value="Metallo-depent_PP-like"/>
</dbReference>
<dbReference type="RefSeq" id="WP_188025338.1">
    <property type="nucleotide sequence ID" value="NZ_JACHGR010000001.1"/>
</dbReference>
<comment type="function">
    <text evidence="5">Hydrolyzes cAMP to 5'-AMP. Plays an important regulatory role in modulating the intracellular concentration of cAMP, thereby influencing cAMP-dependent processes.</text>
</comment>
<dbReference type="Proteomes" id="UP000585721">
    <property type="component" value="Unassembled WGS sequence"/>
</dbReference>
<comment type="caution">
    <text evidence="7">The sequence shown here is derived from an EMBL/GenBank/DDBJ whole genome shotgun (WGS) entry which is preliminary data.</text>
</comment>
<evidence type="ECO:0000256" key="5">
    <source>
        <dbReference type="HAMAP-Rule" id="MF_00905"/>
    </source>
</evidence>
<feature type="binding site" evidence="5">
    <location>
        <position position="23"/>
    </location>
    <ligand>
        <name>Fe cation</name>
        <dbReference type="ChEBI" id="CHEBI:24875"/>
        <label>1</label>
    </ligand>
</feature>
<evidence type="ECO:0000256" key="2">
    <source>
        <dbReference type="ARBA" id="ARBA00022801"/>
    </source>
</evidence>
<dbReference type="AlphaFoldDB" id="A0A841GGR8"/>
<reference evidence="7 8" key="1">
    <citation type="submission" date="2020-08" db="EMBL/GenBank/DDBJ databases">
        <title>Genomic Encyclopedia of Type Strains, Phase IV (KMG-IV): sequencing the most valuable type-strain genomes for metagenomic binning, comparative biology and taxonomic classification.</title>
        <authorList>
            <person name="Goeker M."/>
        </authorList>
    </citation>
    <scope>NUCLEOTIDE SEQUENCE [LARGE SCALE GENOMIC DNA]</scope>
    <source>
        <strain evidence="7 8">DSM 22975</strain>
    </source>
</reference>
<feature type="binding site" evidence="5">
    <location>
        <position position="163"/>
    </location>
    <ligand>
        <name>Fe cation</name>
        <dbReference type="ChEBI" id="CHEBI:24875"/>
        <label>2</label>
    </ligand>
</feature>
<protein>
    <recommendedName>
        <fullName evidence="5">3',5'-cyclic adenosine monophosphate phosphodiesterase CpdA</fullName>
        <shortName evidence="5">3',5'-cyclic AMP phosphodiesterase</shortName>
        <shortName evidence="5">cAMP phosphodiesterase</shortName>
        <ecNumber evidence="5">3.1.4.53</ecNumber>
    </recommendedName>
</protein>
<feature type="binding site" evidence="5">
    <location>
        <position position="204"/>
    </location>
    <ligand>
        <name>AMP</name>
        <dbReference type="ChEBI" id="CHEBI:456215"/>
    </ligand>
</feature>
<keyword evidence="5" id="KW-0114">cAMP</keyword>
<feature type="domain" description="Calcineurin-like phosphoesterase" evidence="6">
    <location>
        <begin position="15"/>
        <end position="205"/>
    </location>
</feature>
<dbReference type="HAMAP" id="MF_00905">
    <property type="entry name" value="cAMP_phosphodiest_CpdA"/>
    <property type="match status" value="1"/>
</dbReference>
<proteinExistence type="inferred from homology"/>
<dbReference type="InterPro" id="IPR050884">
    <property type="entry name" value="CNP_phosphodiesterase-III"/>
</dbReference>
<comment type="similarity">
    <text evidence="4 5">Belongs to the cyclic nucleotide phosphodiesterase class-III family.</text>
</comment>